<evidence type="ECO:0000313" key="8">
    <source>
        <dbReference type="EMBL" id="KAK7305948.1"/>
    </source>
</evidence>
<keyword evidence="2" id="KW-0498">Mitosis</keyword>
<protein>
    <recommendedName>
        <fullName evidence="7">Sororin C-terminal region domain-containing protein</fullName>
    </recommendedName>
</protein>
<feature type="domain" description="Sororin C-terminal region" evidence="7">
    <location>
        <begin position="128"/>
        <end position="151"/>
    </location>
</feature>
<evidence type="ECO:0000256" key="2">
    <source>
        <dbReference type="ARBA" id="ARBA00022776"/>
    </source>
</evidence>
<comment type="caution">
    <text evidence="8">The sequence shown here is derived from an EMBL/GenBank/DDBJ whole genome shotgun (WGS) entry which is preliminary data.</text>
</comment>
<reference evidence="8 9" key="1">
    <citation type="submission" date="2024-01" db="EMBL/GenBank/DDBJ databases">
        <title>The genomes of 5 underutilized Papilionoideae crops provide insights into root nodulation and disease resistanc.</title>
        <authorList>
            <person name="Jiang F."/>
        </authorList>
    </citation>
    <scope>NUCLEOTIDE SEQUENCE [LARGE SCALE GENOMIC DNA]</scope>
    <source>
        <strain evidence="8">LVBAO_FW01</strain>
        <tissue evidence="8">Leaves</tissue>
    </source>
</reference>
<dbReference type="InterPro" id="IPR057337">
    <property type="entry name" value="Sororin_C"/>
</dbReference>
<keyword evidence="9" id="KW-1185">Reference proteome</keyword>
<keyword evidence="1" id="KW-0132">Cell division</keyword>
<evidence type="ECO:0000259" key="7">
    <source>
        <dbReference type="Pfam" id="PF25220"/>
    </source>
</evidence>
<evidence type="ECO:0000256" key="6">
    <source>
        <dbReference type="SAM" id="MobiDB-lite"/>
    </source>
</evidence>
<dbReference type="GO" id="GO:0005634">
    <property type="term" value="C:nucleus"/>
    <property type="evidence" value="ECO:0007669"/>
    <property type="project" value="UniProtKB-SubCell"/>
</dbReference>
<evidence type="ECO:0000256" key="5">
    <source>
        <dbReference type="ARBA" id="ARBA00093465"/>
    </source>
</evidence>
<accession>A0AAN9JVL1</accession>
<evidence type="ECO:0000256" key="4">
    <source>
        <dbReference type="ARBA" id="ARBA00023306"/>
    </source>
</evidence>
<dbReference type="Pfam" id="PF25220">
    <property type="entry name" value="Sororin_C"/>
    <property type="match status" value="1"/>
</dbReference>
<proteinExistence type="inferred from homology"/>
<gene>
    <name evidence="8" type="ORF">VNO77_43861</name>
</gene>
<dbReference type="EMBL" id="JAYMYQ010000011">
    <property type="protein sequence ID" value="KAK7305948.1"/>
    <property type="molecule type" value="Genomic_DNA"/>
</dbReference>
<evidence type="ECO:0000313" key="9">
    <source>
        <dbReference type="Proteomes" id="UP001367508"/>
    </source>
</evidence>
<dbReference type="PANTHER" id="PTHR35740:SF1">
    <property type="entry name" value="OS12G0111700 PROTEIN"/>
    <property type="match status" value="1"/>
</dbReference>
<dbReference type="Proteomes" id="UP001367508">
    <property type="component" value="Unassembled WGS sequence"/>
</dbReference>
<name>A0AAN9JVL1_CANGL</name>
<dbReference type="AlphaFoldDB" id="A0AAN9JVL1"/>
<evidence type="ECO:0000256" key="3">
    <source>
        <dbReference type="ARBA" id="ARBA00023242"/>
    </source>
</evidence>
<evidence type="ECO:0000256" key="1">
    <source>
        <dbReference type="ARBA" id="ARBA00022618"/>
    </source>
</evidence>
<keyword evidence="3" id="KW-0539">Nucleus</keyword>
<dbReference type="PANTHER" id="PTHR35740">
    <property type="entry name" value="OS12G0111700 PROTEIN"/>
    <property type="match status" value="1"/>
</dbReference>
<keyword evidence="4" id="KW-0131">Cell cycle</keyword>
<dbReference type="GO" id="GO:0051301">
    <property type="term" value="P:cell division"/>
    <property type="evidence" value="ECO:0007669"/>
    <property type="project" value="UniProtKB-KW"/>
</dbReference>
<sequence>MAALEMLKNANAAERRRNPLSDRTNSNPTQLNSTLPSSSSNSTKRTRCGATGVHVSEPISVFCSRIHTLNANKKNKNQAMANPKFSNIRNKRDAVEDLDVPEAKPLTVPCRKKQRAVHYEQDMSEDAQLQDFIEKQKAYFKEIDEFKLTEEEVKSVDELD</sequence>
<feature type="region of interest" description="Disordered" evidence="6">
    <location>
        <begin position="74"/>
        <end position="100"/>
    </location>
</feature>
<feature type="compositionally biased region" description="Low complexity" evidence="6">
    <location>
        <begin position="28"/>
        <end position="42"/>
    </location>
</feature>
<organism evidence="8 9">
    <name type="scientific">Canavalia gladiata</name>
    <name type="common">Sword bean</name>
    <name type="synonym">Dolichos gladiatus</name>
    <dbReference type="NCBI Taxonomy" id="3824"/>
    <lineage>
        <taxon>Eukaryota</taxon>
        <taxon>Viridiplantae</taxon>
        <taxon>Streptophyta</taxon>
        <taxon>Embryophyta</taxon>
        <taxon>Tracheophyta</taxon>
        <taxon>Spermatophyta</taxon>
        <taxon>Magnoliopsida</taxon>
        <taxon>eudicotyledons</taxon>
        <taxon>Gunneridae</taxon>
        <taxon>Pentapetalae</taxon>
        <taxon>rosids</taxon>
        <taxon>fabids</taxon>
        <taxon>Fabales</taxon>
        <taxon>Fabaceae</taxon>
        <taxon>Papilionoideae</taxon>
        <taxon>50 kb inversion clade</taxon>
        <taxon>NPAAA clade</taxon>
        <taxon>indigoferoid/millettioid clade</taxon>
        <taxon>Phaseoleae</taxon>
        <taxon>Canavalia</taxon>
    </lineage>
</organism>
<feature type="region of interest" description="Disordered" evidence="6">
    <location>
        <begin position="1"/>
        <end position="49"/>
    </location>
</feature>
<comment type="similarity">
    <text evidence="5">Belongs to the sororin family.</text>
</comment>